<keyword evidence="3" id="KW-0378">Hydrolase</keyword>
<evidence type="ECO:0000313" key="7">
    <source>
        <dbReference type="EMBL" id="MBT0653603.1"/>
    </source>
</evidence>
<evidence type="ECO:0000259" key="6">
    <source>
        <dbReference type="SMART" id="SM00849"/>
    </source>
</evidence>
<keyword evidence="4" id="KW-0862">Zinc</keyword>
<dbReference type="PANTHER" id="PTHR46233">
    <property type="entry name" value="HYDROXYACYLGLUTATHIONE HYDROLASE GLOC"/>
    <property type="match status" value="1"/>
</dbReference>
<dbReference type="RefSeq" id="WP_214175603.1">
    <property type="nucleotide sequence ID" value="NZ_JAHCVK010000004.1"/>
</dbReference>
<dbReference type="EMBL" id="JAHCVK010000004">
    <property type="protein sequence ID" value="MBT0653603.1"/>
    <property type="molecule type" value="Genomic_DNA"/>
</dbReference>
<feature type="domain" description="Metallo-beta-lactamase" evidence="6">
    <location>
        <begin position="12"/>
        <end position="191"/>
    </location>
</feature>
<dbReference type="SUPFAM" id="SSF56281">
    <property type="entry name" value="Metallo-hydrolase/oxidoreductase"/>
    <property type="match status" value="1"/>
</dbReference>
<dbReference type="CDD" id="cd06262">
    <property type="entry name" value="metallo-hydrolase-like_MBL-fold"/>
    <property type="match status" value="1"/>
</dbReference>
<evidence type="ECO:0000256" key="4">
    <source>
        <dbReference type="ARBA" id="ARBA00022833"/>
    </source>
</evidence>
<dbReference type="Gene3D" id="3.60.15.10">
    <property type="entry name" value="Ribonuclease Z/Hydroxyacylglutathione hydrolase-like"/>
    <property type="match status" value="1"/>
</dbReference>
<feature type="compositionally biased region" description="Basic and acidic residues" evidence="5">
    <location>
        <begin position="198"/>
        <end position="208"/>
    </location>
</feature>
<evidence type="ECO:0000256" key="5">
    <source>
        <dbReference type="SAM" id="MobiDB-lite"/>
    </source>
</evidence>
<keyword evidence="2" id="KW-0479">Metal-binding</keyword>
<sequence length="208" mass="22045">MIFETVVVGPLEVNCFILGCAETGEGVVIDPGADGERILAAVNRLGLKISHVINTHGHFDHVGGNRAVLAATGAQLLIHGGDVHFLARAADVAAMYNLVTENSPRPDRALEDGMTITFGTHSLKVLHTPGHTPGGCCLYLAKEGIVITGDTLFADGVGRTDFPGSSHQALMESIRNQLLTLPDETRAYPGHGPSTTIGHERLHNPYIT</sequence>
<dbReference type="SMART" id="SM00849">
    <property type="entry name" value="Lactamase_B"/>
    <property type="match status" value="1"/>
</dbReference>
<keyword evidence="8" id="KW-1185">Reference proteome</keyword>
<dbReference type="PANTHER" id="PTHR46233:SF3">
    <property type="entry name" value="HYDROXYACYLGLUTATHIONE HYDROLASE GLOC"/>
    <property type="match status" value="1"/>
</dbReference>
<gene>
    <name evidence="7" type="ORF">KI810_11090</name>
</gene>
<evidence type="ECO:0000313" key="8">
    <source>
        <dbReference type="Proteomes" id="UP000756860"/>
    </source>
</evidence>
<reference evidence="7 8" key="1">
    <citation type="submission" date="2021-05" db="EMBL/GenBank/DDBJ databases">
        <title>The draft genome of Geobacter luticola JCM 17780.</title>
        <authorList>
            <person name="Xu Z."/>
            <person name="Masuda Y."/>
            <person name="Itoh H."/>
            <person name="Senoo K."/>
        </authorList>
    </citation>
    <scope>NUCLEOTIDE SEQUENCE [LARGE SCALE GENOMIC DNA]</scope>
    <source>
        <strain evidence="7 8">JCM 17780</strain>
    </source>
</reference>
<comment type="caution">
    <text evidence="7">The sequence shown here is derived from an EMBL/GenBank/DDBJ whole genome shotgun (WGS) entry which is preliminary data.</text>
</comment>
<name>A0ABS5SE04_9BACT</name>
<evidence type="ECO:0000256" key="1">
    <source>
        <dbReference type="ARBA" id="ARBA00001947"/>
    </source>
</evidence>
<evidence type="ECO:0000256" key="3">
    <source>
        <dbReference type="ARBA" id="ARBA00022801"/>
    </source>
</evidence>
<comment type="cofactor">
    <cofactor evidence="1">
        <name>Zn(2+)</name>
        <dbReference type="ChEBI" id="CHEBI:29105"/>
    </cofactor>
</comment>
<dbReference type="InterPro" id="IPR001279">
    <property type="entry name" value="Metallo-B-lactamas"/>
</dbReference>
<protein>
    <submittedName>
        <fullName evidence="7">MBL fold metallo-hydrolase</fullName>
    </submittedName>
</protein>
<feature type="region of interest" description="Disordered" evidence="5">
    <location>
        <begin position="188"/>
        <end position="208"/>
    </location>
</feature>
<dbReference type="InterPro" id="IPR051453">
    <property type="entry name" value="MBL_Glyoxalase_II"/>
</dbReference>
<accession>A0ABS5SE04</accession>
<evidence type="ECO:0000256" key="2">
    <source>
        <dbReference type="ARBA" id="ARBA00022723"/>
    </source>
</evidence>
<proteinExistence type="predicted"/>
<dbReference type="Proteomes" id="UP000756860">
    <property type="component" value="Unassembled WGS sequence"/>
</dbReference>
<dbReference type="InterPro" id="IPR036866">
    <property type="entry name" value="RibonucZ/Hydroxyglut_hydro"/>
</dbReference>
<dbReference type="Pfam" id="PF00753">
    <property type="entry name" value="Lactamase_B"/>
    <property type="match status" value="1"/>
</dbReference>
<organism evidence="7 8">
    <name type="scientific">Geomobilimonas luticola</name>
    <dbReference type="NCBI Taxonomy" id="1114878"/>
    <lineage>
        <taxon>Bacteria</taxon>
        <taxon>Pseudomonadati</taxon>
        <taxon>Thermodesulfobacteriota</taxon>
        <taxon>Desulfuromonadia</taxon>
        <taxon>Geobacterales</taxon>
        <taxon>Geobacteraceae</taxon>
        <taxon>Geomobilimonas</taxon>
    </lineage>
</organism>